<dbReference type="InterPro" id="IPR027417">
    <property type="entry name" value="P-loop_NTPase"/>
</dbReference>
<gene>
    <name evidence="2" type="ORF">VDBG_05396</name>
</gene>
<dbReference type="KEGG" id="val:VDBG_05396"/>
<reference evidence="3" key="1">
    <citation type="journal article" date="2011" name="PLoS Pathog.">
        <title>Comparative genomics yields insights into niche adaptation of plant vascular wilt pathogens.</title>
        <authorList>
            <person name="Klosterman S.J."/>
            <person name="Subbarao K.V."/>
            <person name="Kang S."/>
            <person name="Veronese P."/>
            <person name="Gold S.E."/>
            <person name="Thomma B.P.H.J."/>
            <person name="Chen Z."/>
            <person name="Henrissat B."/>
            <person name="Lee Y.-H."/>
            <person name="Park J."/>
            <person name="Garcia-Pedrajas M.D."/>
            <person name="Barbara D.J."/>
            <person name="Anchieta A."/>
            <person name="de Jonge R."/>
            <person name="Santhanam P."/>
            <person name="Maruthachalam K."/>
            <person name="Atallah Z."/>
            <person name="Amyotte S.G."/>
            <person name="Paz Z."/>
            <person name="Inderbitzin P."/>
            <person name="Hayes R.J."/>
            <person name="Heiman D.I."/>
            <person name="Young S."/>
            <person name="Zeng Q."/>
            <person name="Engels R."/>
            <person name="Galagan J."/>
            <person name="Cuomo C.A."/>
            <person name="Dobinson K.F."/>
            <person name="Ma L.-J."/>
        </authorList>
    </citation>
    <scope>NUCLEOTIDE SEQUENCE [LARGE SCALE GENOMIC DNA]</scope>
    <source>
        <strain evidence="3">VaMs.102 / ATCC MYA-4576 / FGSC 10136</strain>
    </source>
</reference>
<dbReference type="SUPFAM" id="SSF52540">
    <property type="entry name" value="P-loop containing nucleoside triphosphate hydrolases"/>
    <property type="match status" value="1"/>
</dbReference>
<proteinExistence type="predicted"/>
<evidence type="ECO:0008006" key="4">
    <source>
        <dbReference type="Google" id="ProtNLM"/>
    </source>
</evidence>
<dbReference type="STRING" id="526221.C9SKR9"/>
<dbReference type="Proteomes" id="UP000008698">
    <property type="component" value="Unassembled WGS sequence"/>
</dbReference>
<dbReference type="HOGENOM" id="CLU_000288_125_8_1"/>
<dbReference type="EMBL" id="DS985219">
    <property type="protein sequence ID" value="EEY19287.1"/>
    <property type="molecule type" value="Genomic_DNA"/>
</dbReference>
<sequence>MEGLGIAANVIAVVDLSAQVARLCYQYSIAVAGAREEIERLSSHVKKLRFVVEDANKLLEEDRVSSGKPSDGPSSSLLTLAKVAKTLGECKNELYALQSKLEPAATGSRMRRIGSRALQWPFKKKDVDAMVQNFERYQRVITDALQMDQTRLLQRNTRLMEQMTLQFAEKAPTKPPSPDLPAACFTIPFPRDPDFVDRSTLMQRLEDQYKGSRQRIALVGMGGFGKSQIAIEFAYRVRETISDAATSVFWVHGSTRARMEQSYRSLADLLEIPRRHEPGVSILTLVRDWLTGPKPGKWLMILDNADDVDVFFATDTAQSTSSASSHETHEPLAAYLPKTGDGKILVTTRSMNAAERLTGGHHSVIQIPTMGQAECLQLVHNNAAFVYEKTAAEELSIQSYVQNFRKNEARQGSLLNHDSGDLRRLESASNSIVVTWQITFEQIRRERPSSAELLSLMSFFHSQNIPEEVLQGYVGLSSRTRHDSSQREWSLPDDQPPGEPEANSDDGQLEDDLDALMGYSLIVPTTTLGFYDMHALVQFCTQKWLAEFGEPERWRKLFIRLAAISFPNGEFGTWERCQALLPHFHKLVDREAPDSESSIDRARLMHHMACYMLEIGKPFRALGLIETALSLRKRMLDKEHDETLYSLTRRRHGEQSVLALATADILAFAYRHQGRIDEAEKLQAYAVEMARHVFGESGTLALCMERHLAKIYCHQKRYDLAEALLDRNLNIMSSIHGDEHRGTLIDMQGLEIIYIRQGRYWAASELQNRYLRATSRVYGQSHPRTIAAKVNLAYLMLMQGLEVETDELYAQTVSLMNEDQGEPSSFPLECFDLACICYERGRSKDAAKWMQASVEFGLKANGEGHVDTQEAISTLAQWRREDDEMLSHRKLYGATVPNDIRGDSEGPSSISSIVDTA</sequence>
<dbReference type="PANTHER" id="PTHR46082:SF6">
    <property type="entry name" value="AAA+ ATPASE DOMAIN-CONTAINING PROTEIN-RELATED"/>
    <property type="match status" value="1"/>
</dbReference>
<feature type="region of interest" description="Disordered" evidence="1">
    <location>
        <begin position="479"/>
        <end position="509"/>
    </location>
</feature>
<dbReference type="InterPro" id="IPR053137">
    <property type="entry name" value="NLR-like"/>
</dbReference>
<evidence type="ECO:0000313" key="2">
    <source>
        <dbReference type="EMBL" id="EEY19287.1"/>
    </source>
</evidence>
<evidence type="ECO:0000313" key="3">
    <source>
        <dbReference type="Proteomes" id="UP000008698"/>
    </source>
</evidence>
<dbReference type="SUPFAM" id="SSF48452">
    <property type="entry name" value="TPR-like"/>
    <property type="match status" value="1"/>
</dbReference>
<feature type="region of interest" description="Disordered" evidence="1">
    <location>
        <begin position="896"/>
        <end position="917"/>
    </location>
</feature>
<dbReference type="Pfam" id="PF13424">
    <property type="entry name" value="TPR_12"/>
    <property type="match status" value="1"/>
</dbReference>
<dbReference type="PANTHER" id="PTHR46082">
    <property type="entry name" value="ATP/GTP-BINDING PROTEIN-RELATED"/>
    <property type="match status" value="1"/>
</dbReference>
<keyword evidence="3" id="KW-1185">Reference proteome</keyword>
<protein>
    <recommendedName>
        <fullName evidence="4">Kinesin light chain</fullName>
    </recommendedName>
</protein>
<dbReference type="OrthoDB" id="20872at2759"/>
<accession>C9SKR9</accession>
<dbReference type="eggNOG" id="KOG1840">
    <property type="taxonomic scope" value="Eukaryota"/>
</dbReference>
<dbReference type="InterPro" id="IPR011990">
    <property type="entry name" value="TPR-like_helical_dom_sf"/>
</dbReference>
<evidence type="ECO:0000256" key="1">
    <source>
        <dbReference type="SAM" id="MobiDB-lite"/>
    </source>
</evidence>
<dbReference type="Pfam" id="PF13374">
    <property type="entry name" value="TPR_10"/>
    <property type="match status" value="1"/>
</dbReference>
<organism evidence="3">
    <name type="scientific">Verticillium alfalfae (strain VaMs.102 / ATCC MYA-4576 / FGSC 10136)</name>
    <name type="common">Verticillium wilt of alfalfa</name>
    <name type="synonym">Verticillium albo-atrum</name>
    <dbReference type="NCBI Taxonomy" id="526221"/>
    <lineage>
        <taxon>Eukaryota</taxon>
        <taxon>Fungi</taxon>
        <taxon>Dikarya</taxon>
        <taxon>Ascomycota</taxon>
        <taxon>Pezizomycotina</taxon>
        <taxon>Sordariomycetes</taxon>
        <taxon>Hypocreomycetidae</taxon>
        <taxon>Glomerellales</taxon>
        <taxon>Plectosphaerellaceae</taxon>
        <taxon>Verticillium</taxon>
    </lineage>
</organism>
<dbReference type="OMA" id="RMVHQIV"/>
<dbReference type="RefSeq" id="XP_003004283.1">
    <property type="nucleotide sequence ID" value="XM_003004237.1"/>
</dbReference>
<dbReference type="GeneID" id="9531267"/>
<dbReference type="Gene3D" id="3.40.50.300">
    <property type="entry name" value="P-loop containing nucleotide triphosphate hydrolases"/>
    <property type="match status" value="1"/>
</dbReference>
<dbReference type="AlphaFoldDB" id="C9SKR9"/>
<dbReference type="Gene3D" id="1.25.40.10">
    <property type="entry name" value="Tetratricopeptide repeat domain"/>
    <property type="match status" value="1"/>
</dbReference>
<feature type="compositionally biased region" description="Polar residues" evidence="1">
    <location>
        <begin position="906"/>
        <end position="917"/>
    </location>
</feature>
<name>C9SKR9_VERA1</name>